<sequence length="919" mass="108647">MKVFIKRLYIGDFGIFHNESVKELHNGIVVVGGLNRAGKSSLLKVLTNLGYGFTKVGNLPSPISEYYIEADLEKENKIYNLKMKGYGEPIITPQSGSLYNIDKYTYKELFTIDLDRLNNFSKGDKELYSILLGAGLKEVIKLPNIIEQLKKEGEKIGGKQGNPSTKLFKPYYLKIKEASLERDEALKEKKLFLQEKEKYKSIIEKIEKEESNLKKLRENIALVDLWKNNYKNYIEYKKIKKELEKDYNKEIMKKFSMYSLERVYDLKEEHEKISEEYSKKIIYSNNILKEYKINKEMIIKSLPKIEYYFKESSGIKEKYKNLLSLNEKNKRERENIKMQINNANSNVKGNLDYIMSINSDLISINYVVELIEKYRELKEEKKDISNRLNYINNEENLALDKVKENRELKRIKGIYYIILLIFCGITTPMLIASKNKFLSLFIGISMVTIGIISFYFLTLLSKKDRKIEVRNERKDSIKKDEERLKDIENKIDQIEKDFNDFREILKLNSNISYEGIKEYLIYIQDIKFKIQNLYLNENKEMQLKNELKNLVDEINLLIQQCYHKDKNFIKLNEYTIFDEIEKLLQLGNIIKEIKIYKLEKEEIENKIKEYLSLNHGENIEEILYAYIENIKKFRELEKLKEEENKTFTGLKYAVEMHKEVSLLIDEKEVNSIEHIFEKMKEKYSSLYEIEEDYKELLQEKDILNKCIEELKEKKHESLYKIKRLEESSNLEKSQGKIYDAKRELKPLAEKYAILKASSFILEKVYESFLNEAKDNILKDASSMFNKITSGEYEKILPGEDLNKLNFKTLLKHGEKHEDSSILSRGTREGLFFSVRLSRIMELEPMPIIIDDSLVNFDSKSLKSTIKILKELSKRNQIFILTCHSKLIELIEEDKSVQYIKLNAGEFSHIGRKELIEYLE</sequence>
<keyword evidence="2" id="KW-0472">Membrane</keyword>
<feature type="transmembrane region" description="Helical" evidence="2">
    <location>
        <begin position="413"/>
        <end position="431"/>
    </location>
</feature>
<keyword evidence="2" id="KW-0812">Transmembrane</keyword>
<dbReference type="GO" id="GO:0006302">
    <property type="term" value="P:double-strand break repair"/>
    <property type="evidence" value="ECO:0007669"/>
    <property type="project" value="InterPro"/>
</dbReference>
<reference evidence="4 5" key="1">
    <citation type="submission" date="2020-04" db="EMBL/GenBank/DDBJ databases">
        <title>Genomic insights into acetone-butanol-ethanol (ABE) fermentation by sequencing solventogenic clostridia strains.</title>
        <authorList>
            <person name="Brown S."/>
        </authorList>
    </citation>
    <scope>NUCLEOTIDE SEQUENCE [LARGE SCALE GENOMIC DNA]</scope>
    <source>
        <strain evidence="4 5">DJ011</strain>
    </source>
</reference>
<keyword evidence="5" id="KW-1185">Reference proteome</keyword>
<dbReference type="PANTHER" id="PTHR41259:SF1">
    <property type="entry name" value="DOUBLE-STRAND BREAK REPAIR RAD50 ATPASE, PUTATIVE-RELATED"/>
    <property type="match status" value="1"/>
</dbReference>
<dbReference type="InterPro" id="IPR038729">
    <property type="entry name" value="Rad50/SbcC_AAA"/>
</dbReference>
<keyword evidence="2" id="KW-1133">Transmembrane helix</keyword>
<dbReference type="Proteomes" id="UP000563151">
    <property type="component" value="Unassembled WGS sequence"/>
</dbReference>
<feature type="domain" description="Rad50/SbcC-type AAA" evidence="3">
    <location>
        <begin position="7"/>
        <end position="220"/>
    </location>
</feature>
<evidence type="ECO:0000256" key="2">
    <source>
        <dbReference type="SAM" id="Phobius"/>
    </source>
</evidence>
<dbReference type="InterPro" id="IPR027417">
    <property type="entry name" value="P-loop_NTPase"/>
</dbReference>
<protein>
    <submittedName>
        <fullName evidence="4">AAA family ATPase</fullName>
    </submittedName>
</protein>
<gene>
    <name evidence="4" type="ORF">HGG79_03670</name>
</gene>
<dbReference type="SUPFAM" id="SSF52540">
    <property type="entry name" value="P-loop containing nucleoside triphosphate hydrolases"/>
    <property type="match status" value="1"/>
</dbReference>
<dbReference type="EMBL" id="JAAZWO010000003">
    <property type="protein sequence ID" value="MBC2396882.1"/>
    <property type="molecule type" value="Genomic_DNA"/>
</dbReference>
<dbReference type="Gene3D" id="3.40.50.300">
    <property type="entry name" value="P-loop containing nucleotide triphosphate hydrolases"/>
    <property type="match status" value="2"/>
</dbReference>
<evidence type="ECO:0000313" key="5">
    <source>
        <dbReference type="Proteomes" id="UP000563151"/>
    </source>
</evidence>
<feature type="transmembrane region" description="Helical" evidence="2">
    <location>
        <begin position="437"/>
        <end position="460"/>
    </location>
</feature>
<dbReference type="PANTHER" id="PTHR41259">
    <property type="entry name" value="DOUBLE-STRAND BREAK REPAIR RAD50 ATPASE, PUTATIVE-RELATED"/>
    <property type="match status" value="1"/>
</dbReference>
<dbReference type="GO" id="GO:0016887">
    <property type="term" value="F:ATP hydrolysis activity"/>
    <property type="evidence" value="ECO:0007669"/>
    <property type="project" value="InterPro"/>
</dbReference>
<organism evidence="4 5">
    <name type="scientific">Clostridium tetanomorphum</name>
    <dbReference type="NCBI Taxonomy" id="1553"/>
    <lineage>
        <taxon>Bacteria</taxon>
        <taxon>Bacillati</taxon>
        <taxon>Bacillota</taxon>
        <taxon>Clostridia</taxon>
        <taxon>Eubacteriales</taxon>
        <taxon>Clostridiaceae</taxon>
        <taxon>Clostridium</taxon>
    </lineage>
</organism>
<keyword evidence="1" id="KW-0175">Coiled coil</keyword>
<evidence type="ECO:0000259" key="3">
    <source>
        <dbReference type="Pfam" id="PF13476"/>
    </source>
</evidence>
<feature type="coiled-coil region" evidence="1">
    <location>
        <begin position="586"/>
        <end position="613"/>
    </location>
</feature>
<name>A0A923IZD5_CLOTT</name>
<evidence type="ECO:0000313" key="4">
    <source>
        <dbReference type="EMBL" id="MBC2396882.1"/>
    </source>
</evidence>
<feature type="coiled-coil region" evidence="1">
    <location>
        <begin position="315"/>
        <end position="394"/>
    </location>
</feature>
<feature type="coiled-coil region" evidence="1">
    <location>
        <begin position="470"/>
        <end position="504"/>
    </location>
</feature>
<accession>A0A923IZD5</accession>
<comment type="caution">
    <text evidence="4">The sequence shown here is derived from an EMBL/GenBank/DDBJ whole genome shotgun (WGS) entry which is preliminary data.</text>
</comment>
<evidence type="ECO:0000256" key="1">
    <source>
        <dbReference type="SAM" id="Coils"/>
    </source>
</evidence>
<dbReference type="AlphaFoldDB" id="A0A923IZD5"/>
<dbReference type="Pfam" id="PF13476">
    <property type="entry name" value="AAA_23"/>
    <property type="match status" value="1"/>
</dbReference>
<feature type="coiled-coil region" evidence="1">
    <location>
        <begin position="693"/>
        <end position="727"/>
    </location>
</feature>
<feature type="coiled-coil region" evidence="1">
    <location>
        <begin position="175"/>
        <end position="219"/>
    </location>
</feature>
<proteinExistence type="predicted"/>